<gene>
    <name evidence="3" type="ORF">K437DRAFT_81735</name>
</gene>
<feature type="compositionally biased region" description="Acidic residues" evidence="1">
    <location>
        <begin position="860"/>
        <end position="876"/>
    </location>
</feature>
<dbReference type="InterPro" id="IPR036322">
    <property type="entry name" value="WD40_repeat_dom_sf"/>
</dbReference>
<feature type="domain" description="Anaphase-promoting complex subunit 4-like WD40" evidence="2">
    <location>
        <begin position="196"/>
        <end position="259"/>
    </location>
</feature>
<dbReference type="EMBL" id="JMSN01000023">
    <property type="protein sequence ID" value="KDN48885.1"/>
    <property type="molecule type" value="Genomic_DNA"/>
</dbReference>
<evidence type="ECO:0000313" key="4">
    <source>
        <dbReference type="Proteomes" id="UP000027361"/>
    </source>
</evidence>
<dbReference type="Gene3D" id="2.130.10.10">
    <property type="entry name" value="YVTN repeat-like/Quinoprotein amine dehydrogenase"/>
    <property type="match status" value="3"/>
</dbReference>
<sequence length="1165" mass="123005">MDVDMLDRPPNGPTSASVSGPNQGRQTSAAVHRIRFVDWSPSGITSIDFAPSASSFVSSQHVGSANARYVTDGADSTARSLMAIGRENGTIELCVWTQDTVGVSPAGSGFAKGWVVHTVLVSPQQSSIDNLCFVRSPVKSAGSVFNSPYAFSSYSSTQATILRLFSTSGGSLLTEHFLPPDLAFSSSQNHPSTSATPVHVHRSKAGTTRTLSSNAGTIWSLAPSPLGRFLAIGCEGGQVRLVDVSNADAFAHLDSSSDLFARSRGAAAGVERIGAVGRMEKTKGRVMTLSWGPPRLVSGSISGPSAALTKGNQENANGKDKARDGAAGREASDESDSGSTTGTTSDSDSDSESDDDEGEEEWDESFLLGGTSSSVAVIWDISTGRLLSRLLVFKNRHESTIVWSSAILADGTIVLGDSNGGVTFYDARTRLPLPTATFKVHGDKADVLALCIGPDGKKVYSASVDQKVAEYSLVGGAGRSKGKQVRWVHTGTRRLHAHDIRALAIEPKFDMRAAAFASLSRAEPQLVSRVPILASGGTDFHVVLIPAAGTASAGVYAAAPPAAVISAAAEGGDSKEKASRRKRTSTAAAKAASSYALGDRPADSLNPISDNPLVTFAETTQRKLAYVPPTSRSSLLGGGSAAQLCAERRWIMLRRADSVAIWELPNLPQTKSQALEGDQLGLPPAAGGVYDVDQQWRKLIELQFKFRTLIICAAISPSGDLLAVSDLYETKLFRLRMRRRGSGSMSADSIEPSRLGSFGKAFAHVRKSSSSAGTGGAPGASALTFTPDGQRLVLCSYASAMVYVIDLFLTPVTAECRIAASLDAHRRKGAPTPSGRQLAGRLAKTQINGSASRLSHDIRDDDDDGDDSGNDDDGDEVSPNPSTEQVYAVIHHAKISPDGQWLLTMDSLRRAHIFSLDLFSHHKALPSPQHLPSAIIFHPTNPSYVLMLLPTNKVTIINIEKGSMGPSSAHGTGAGNDEWITRLEQTIHRKTRTIRETVVGGVWLPTTSSTSSAAAANAPLDAHPLLLWGPTWLVTVRGSSTTAAPAANGAAVAGLVNGYKRGHHAGDAEDGTGEDEEIELEDDGGDAEDDDGDAGDITAMPKQISNKGRQYHTKITFQYQSNLLVDAISASKPGDEHELVVIERPYFSLAGSLPPAYYRGVKYGS</sequence>
<evidence type="ECO:0000256" key="1">
    <source>
        <dbReference type="SAM" id="MobiDB-lite"/>
    </source>
</evidence>
<dbReference type="GO" id="GO:0000462">
    <property type="term" value="P:maturation of SSU-rRNA from tricistronic rRNA transcript (SSU-rRNA, 5.8S rRNA, LSU-rRNA)"/>
    <property type="evidence" value="ECO:0007669"/>
    <property type="project" value="InterPro"/>
</dbReference>
<evidence type="ECO:0000313" key="3">
    <source>
        <dbReference type="EMBL" id="KDN48885.1"/>
    </source>
</evidence>
<dbReference type="InterPro" id="IPR001680">
    <property type="entry name" value="WD40_rpt"/>
</dbReference>
<dbReference type="GO" id="GO:0030686">
    <property type="term" value="C:90S preribosome"/>
    <property type="evidence" value="ECO:0007669"/>
    <property type="project" value="InterPro"/>
</dbReference>
<organism evidence="3 4">
    <name type="scientific">Tilletiaria anomala (strain ATCC 24038 / CBS 436.72 / UBC 951)</name>
    <dbReference type="NCBI Taxonomy" id="1037660"/>
    <lineage>
        <taxon>Eukaryota</taxon>
        <taxon>Fungi</taxon>
        <taxon>Dikarya</taxon>
        <taxon>Basidiomycota</taxon>
        <taxon>Ustilaginomycotina</taxon>
        <taxon>Exobasidiomycetes</taxon>
        <taxon>Georgefischeriales</taxon>
        <taxon>Tilletiariaceae</taxon>
        <taxon>Tilletiaria</taxon>
    </lineage>
</organism>
<dbReference type="PANTHER" id="PTHR44163:SF1">
    <property type="entry name" value="U3 SMALL NUCLEOLAR RNA-ASSOCIATED PROTEIN 4 HOMOLOG"/>
    <property type="match status" value="1"/>
</dbReference>
<dbReference type="GO" id="GO:0032040">
    <property type="term" value="C:small-subunit processome"/>
    <property type="evidence" value="ECO:0007669"/>
    <property type="project" value="TreeGrafter"/>
</dbReference>
<feature type="region of interest" description="Disordered" evidence="1">
    <location>
        <begin position="846"/>
        <end position="881"/>
    </location>
</feature>
<dbReference type="OMA" id="EFWDVES"/>
<feature type="region of interest" description="Disordered" evidence="1">
    <location>
        <begin position="1"/>
        <end position="27"/>
    </location>
</feature>
<feature type="compositionally biased region" description="Polar residues" evidence="1">
    <location>
        <begin position="13"/>
        <end position="27"/>
    </location>
</feature>
<dbReference type="STRING" id="1037660.A0A066WDR3"/>
<keyword evidence="4" id="KW-1185">Reference proteome</keyword>
<dbReference type="SMART" id="SM00320">
    <property type="entry name" value="WD40"/>
    <property type="match status" value="5"/>
</dbReference>
<dbReference type="GO" id="GO:0034455">
    <property type="term" value="C:t-UTP complex"/>
    <property type="evidence" value="ECO:0007669"/>
    <property type="project" value="TreeGrafter"/>
</dbReference>
<dbReference type="PANTHER" id="PTHR44163">
    <property type="entry name" value="U3 SMALL NUCLEOLAR RNA-ASSOCIATED PROTEIN 4 HOMOLOG"/>
    <property type="match status" value="1"/>
</dbReference>
<dbReference type="SUPFAM" id="SSF50978">
    <property type="entry name" value="WD40 repeat-like"/>
    <property type="match status" value="2"/>
</dbReference>
<feature type="compositionally biased region" description="Acidic residues" evidence="1">
    <location>
        <begin position="1068"/>
        <end position="1094"/>
    </location>
</feature>
<feature type="compositionally biased region" description="Basic and acidic residues" evidence="1">
    <location>
        <begin position="317"/>
        <end position="332"/>
    </location>
</feature>
<dbReference type="GO" id="GO:0003723">
    <property type="term" value="F:RNA binding"/>
    <property type="evidence" value="ECO:0007669"/>
    <property type="project" value="TreeGrafter"/>
</dbReference>
<dbReference type="HOGENOM" id="CLU_002392_2_0_1"/>
<proteinExistence type="predicted"/>
<feature type="compositionally biased region" description="Low complexity" evidence="1">
    <location>
        <begin position="337"/>
        <end position="346"/>
    </location>
</feature>
<dbReference type="InterPro" id="IPR024977">
    <property type="entry name" value="Apc4-like_WD40_dom"/>
</dbReference>
<evidence type="ECO:0000259" key="2">
    <source>
        <dbReference type="Pfam" id="PF12894"/>
    </source>
</evidence>
<feature type="compositionally biased region" description="Acidic residues" evidence="1">
    <location>
        <begin position="347"/>
        <end position="364"/>
    </location>
</feature>
<dbReference type="Proteomes" id="UP000027361">
    <property type="component" value="Unassembled WGS sequence"/>
</dbReference>
<reference evidence="3 4" key="1">
    <citation type="submission" date="2014-05" db="EMBL/GenBank/DDBJ databases">
        <title>Draft genome sequence of a rare smut relative, Tilletiaria anomala UBC 951.</title>
        <authorList>
            <consortium name="DOE Joint Genome Institute"/>
            <person name="Toome M."/>
            <person name="Kuo A."/>
            <person name="Henrissat B."/>
            <person name="Lipzen A."/>
            <person name="Tritt A."/>
            <person name="Yoshinaga Y."/>
            <person name="Zane M."/>
            <person name="Barry K."/>
            <person name="Grigoriev I.V."/>
            <person name="Spatafora J.W."/>
            <person name="Aimea M.C."/>
        </authorList>
    </citation>
    <scope>NUCLEOTIDE SEQUENCE [LARGE SCALE GENOMIC DNA]</scope>
    <source>
        <strain evidence="3 4">UBC 951</strain>
    </source>
</reference>
<feature type="region of interest" description="Disordered" evidence="1">
    <location>
        <begin position="1062"/>
        <end position="1096"/>
    </location>
</feature>
<dbReference type="FunCoup" id="A0A066WDR3">
    <property type="interactions" value="463"/>
</dbReference>
<dbReference type="GeneID" id="25267849"/>
<dbReference type="OrthoDB" id="8883818at2759"/>
<name>A0A066WDR3_TILAU</name>
<dbReference type="Pfam" id="PF12894">
    <property type="entry name" value="ANAPC4_WD40"/>
    <property type="match status" value="1"/>
</dbReference>
<dbReference type="RefSeq" id="XP_013244251.1">
    <property type="nucleotide sequence ID" value="XM_013388797.1"/>
</dbReference>
<dbReference type="AlphaFoldDB" id="A0A066WDR3"/>
<feature type="region of interest" description="Disordered" evidence="1">
    <location>
        <begin position="285"/>
        <end position="364"/>
    </location>
</feature>
<dbReference type="InterPro" id="IPR015943">
    <property type="entry name" value="WD40/YVTN_repeat-like_dom_sf"/>
</dbReference>
<protein>
    <submittedName>
        <fullName evidence="3">WD40 repeat-like protein</fullName>
    </submittedName>
</protein>
<dbReference type="Pfam" id="PF00400">
    <property type="entry name" value="WD40"/>
    <property type="match status" value="1"/>
</dbReference>
<comment type="caution">
    <text evidence="3">The sequence shown here is derived from an EMBL/GenBank/DDBJ whole genome shotgun (WGS) entry which is preliminary data.</text>
</comment>
<accession>A0A066WDR3</accession>
<dbReference type="InterPro" id="IPR046351">
    <property type="entry name" value="UTP4"/>
</dbReference>
<dbReference type="InParanoid" id="A0A066WDR3"/>